<comment type="caution">
    <text evidence="2">The sequence shown here is derived from an EMBL/GenBank/DDBJ whole genome shotgun (WGS) entry which is preliminary data.</text>
</comment>
<evidence type="ECO:0000256" key="1">
    <source>
        <dbReference type="SAM" id="MobiDB-lite"/>
    </source>
</evidence>
<reference evidence="2" key="1">
    <citation type="submission" date="2022-12" db="EMBL/GenBank/DDBJ databases">
        <title>Chromosome-level genome assembly of the bean flower thrips Megalurothrips usitatus.</title>
        <authorList>
            <person name="Ma L."/>
            <person name="Liu Q."/>
            <person name="Li H."/>
            <person name="Cai W."/>
        </authorList>
    </citation>
    <scope>NUCLEOTIDE SEQUENCE</scope>
    <source>
        <strain evidence="2">Cailab_2022a</strain>
    </source>
</reference>
<feature type="compositionally biased region" description="Polar residues" evidence="1">
    <location>
        <begin position="56"/>
        <end position="69"/>
    </location>
</feature>
<proteinExistence type="predicted"/>
<protein>
    <submittedName>
        <fullName evidence="2">Uncharacterized protein</fullName>
    </submittedName>
</protein>
<feature type="region of interest" description="Disordered" evidence="1">
    <location>
        <begin position="27"/>
        <end position="100"/>
    </location>
</feature>
<sequence>MQHNYMSLVPLYTTFVNIPVRHTVAAMNASTPSPAQPAGPSSGGGQGARRRIISPHGTSPHPNAATNASPVEAGGSGGGLGMKRKMVTQEQGTPSKVLGLGHRAAARRILPAAGAVRTPLREANQ</sequence>
<feature type="compositionally biased region" description="Low complexity" evidence="1">
    <location>
        <begin position="29"/>
        <end position="40"/>
    </location>
</feature>
<dbReference type="EMBL" id="JAPTSV010000800">
    <property type="protein sequence ID" value="KAJ1518983.1"/>
    <property type="molecule type" value="Genomic_DNA"/>
</dbReference>
<dbReference type="Proteomes" id="UP001075354">
    <property type="component" value="Unassembled WGS sequence"/>
</dbReference>
<organism evidence="2 3">
    <name type="scientific">Megalurothrips usitatus</name>
    <name type="common">bean blossom thrips</name>
    <dbReference type="NCBI Taxonomy" id="439358"/>
    <lineage>
        <taxon>Eukaryota</taxon>
        <taxon>Metazoa</taxon>
        <taxon>Ecdysozoa</taxon>
        <taxon>Arthropoda</taxon>
        <taxon>Hexapoda</taxon>
        <taxon>Insecta</taxon>
        <taxon>Pterygota</taxon>
        <taxon>Neoptera</taxon>
        <taxon>Paraneoptera</taxon>
        <taxon>Thysanoptera</taxon>
        <taxon>Terebrantia</taxon>
        <taxon>Thripoidea</taxon>
        <taxon>Thripidae</taxon>
        <taxon>Megalurothrips</taxon>
    </lineage>
</organism>
<dbReference type="AlphaFoldDB" id="A0AAV7WZE2"/>
<evidence type="ECO:0000313" key="2">
    <source>
        <dbReference type="EMBL" id="KAJ1518983.1"/>
    </source>
</evidence>
<accession>A0AAV7WZE2</accession>
<gene>
    <name evidence="2" type="ORF">ONE63_011409</name>
</gene>
<keyword evidence="3" id="KW-1185">Reference proteome</keyword>
<evidence type="ECO:0000313" key="3">
    <source>
        <dbReference type="Proteomes" id="UP001075354"/>
    </source>
</evidence>
<name>A0AAV7WZE2_9NEOP</name>